<comment type="caution">
    <text evidence="1">The sequence shown here is derived from an EMBL/GenBank/DDBJ whole genome shotgun (WGS) entry which is preliminary data.</text>
</comment>
<dbReference type="Gene3D" id="2.60.40.10">
    <property type="entry name" value="Immunoglobulins"/>
    <property type="match status" value="1"/>
</dbReference>
<evidence type="ECO:0000313" key="2">
    <source>
        <dbReference type="Proteomes" id="UP000777784"/>
    </source>
</evidence>
<dbReference type="AlphaFoldDB" id="A0A948S0M1"/>
<dbReference type="PROSITE" id="PS51257">
    <property type="entry name" value="PROKAR_LIPOPROTEIN"/>
    <property type="match status" value="1"/>
</dbReference>
<dbReference type="Proteomes" id="UP000777784">
    <property type="component" value="Unassembled WGS sequence"/>
</dbReference>
<proteinExistence type="predicted"/>
<accession>A0A948S0M1</accession>
<protein>
    <recommendedName>
        <fullName evidence="3">Fibronectin type-III domain-containing protein</fullName>
    </recommendedName>
</protein>
<dbReference type="InterPro" id="IPR011042">
    <property type="entry name" value="6-blade_b-propeller_TolB-like"/>
</dbReference>
<evidence type="ECO:0000313" key="1">
    <source>
        <dbReference type="EMBL" id="MBU2693406.1"/>
    </source>
</evidence>
<gene>
    <name evidence="1" type="ORF">KJ970_21015</name>
</gene>
<dbReference type="InterPro" id="IPR013783">
    <property type="entry name" value="Ig-like_fold"/>
</dbReference>
<evidence type="ECO:0008006" key="3">
    <source>
        <dbReference type="Google" id="ProtNLM"/>
    </source>
</evidence>
<organism evidence="1 2">
    <name type="scientific">Eiseniibacteriota bacterium</name>
    <dbReference type="NCBI Taxonomy" id="2212470"/>
    <lineage>
        <taxon>Bacteria</taxon>
        <taxon>Candidatus Eiseniibacteriota</taxon>
    </lineage>
</organism>
<dbReference type="SUPFAM" id="SSF101898">
    <property type="entry name" value="NHL repeat"/>
    <property type="match status" value="1"/>
</dbReference>
<name>A0A948S0M1_UNCEI</name>
<dbReference type="EMBL" id="JAHJDP010000119">
    <property type="protein sequence ID" value="MBU2693406.1"/>
    <property type="molecule type" value="Genomic_DNA"/>
</dbReference>
<dbReference type="Gene3D" id="2.120.10.30">
    <property type="entry name" value="TolB, C-terminal domain"/>
    <property type="match status" value="1"/>
</dbReference>
<reference evidence="1" key="1">
    <citation type="submission" date="2021-05" db="EMBL/GenBank/DDBJ databases">
        <title>Energy efficiency and biological interactions define the core microbiome of deep oligotrophic groundwater.</title>
        <authorList>
            <person name="Mehrshad M."/>
            <person name="Lopez-Fernandez M."/>
            <person name="Bell E."/>
            <person name="Bernier-Latmani R."/>
            <person name="Bertilsson S."/>
            <person name="Dopson M."/>
        </authorList>
    </citation>
    <scope>NUCLEOTIDE SEQUENCE</scope>
    <source>
        <strain evidence="1">Modern_marine.mb.64</strain>
    </source>
</reference>
<sequence>MSRRRGILLLLVFCSAGLLLLGFGCESRDHDNPLDPENTETQGVPDILTIIAGDHSVRLLWDDLGYSDLESQMIRRRENGGPEHSIAEGLAPSVLSYDDTSLVNGCTYTYRLEWDFTDSDAPVILSPQSARPGPGIVWSIDGNGGGLLRITPDGQHATQRIGAGRYILDLAVDPETGRVWAADFDREQVLSYEPQTDEVRTWNQEGVNTLSYDPVSRILWAGAYYAETVSALTREGEESVLLSELGHIEDVDARPGIGVYYAAKEGTVGRISLTGEWDEIVVTGWPVAVQWDSLSSGLWILDRGTRQVLFAPDDGSAPDTILAGLGDPIDLGLDGEGRCWVADRAGRTLRCIREGGTDLVLDLDIIPSGVTVDTATGEVWIASVTHQTLRLVDRNGVERFRLQGSFGTKKVEGAWNPGAGPAIGRRPLDFTTRKGPILLTD</sequence>